<dbReference type="HOGENOM" id="CLU_1841782_0_0_9"/>
<dbReference type="AlphaFoldDB" id="U2QWI1"/>
<evidence type="ECO:0000313" key="2">
    <source>
        <dbReference type="Proteomes" id="UP000016637"/>
    </source>
</evidence>
<organism evidence="1 2">
    <name type="scientific">Gemella bergeri ATCC 700627</name>
    <dbReference type="NCBI Taxonomy" id="1321820"/>
    <lineage>
        <taxon>Bacteria</taxon>
        <taxon>Bacillati</taxon>
        <taxon>Bacillota</taxon>
        <taxon>Bacilli</taxon>
        <taxon>Bacillales</taxon>
        <taxon>Gemellaceae</taxon>
        <taxon>Gemella</taxon>
    </lineage>
</organism>
<reference evidence="1 2" key="1">
    <citation type="submission" date="2013-08" db="EMBL/GenBank/DDBJ databases">
        <authorList>
            <person name="Weinstock G."/>
            <person name="Sodergren E."/>
            <person name="Wylie T."/>
            <person name="Fulton L."/>
            <person name="Fulton R."/>
            <person name="Fronick C."/>
            <person name="O'Laughlin M."/>
            <person name="Godfrey J."/>
            <person name="Miner T."/>
            <person name="Herter B."/>
            <person name="Appelbaum E."/>
            <person name="Cordes M."/>
            <person name="Lek S."/>
            <person name="Wollam A."/>
            <person name="Pepin K.H."/>
            <person name="Palsikar V.B."/>
            <person name="Mitreva M."/>
            <person name="Wilson R.K."/>
        </authorList>
    </citation>
    <scope>NUCLEOTIDE SEQUENCE [LARGE SCALE GENOMIC DNA]</scope>
    <source>
        <strain evidence="1 2">ATCC 700627</strain>
    </source>
</reference>
<evidence type="ECO:0000313" key="1">
    <source>
        <dbReference type="EMBL" id="ERK60564.1"/>
    </source>
</evidence>
<dbReference type="PATRIC" id="fig|1321820.3.peg.85"/>
<comment type="caution">
    <text evidence="1">The sequence shown here is derived from an EMBL/GenBank/DDBJ whole genome shotgun (WGS) entry which is preliminary data.</text>
</comment>
<proteinExistence type="predicted"/>
<sequence>MIYRKDMDVIEFARKISMLDVETPLADNYDTKYGQKDNRWWSCQREHLTVWCLFQPTEGINGFEHAPNSSALKMYNNFGRPETLIWLVEALKEESEMVENLIVEISNLGMNANTACKKIREKIPFSRIMELLENIYSF</sequence>
<accession>U2QWI1</accession>
<name>U2QWI1_9BACL</name>
<dbReference type="EMBL" id="AWVP01000005">
    <property type="protein sequence ID" value="ERK60564.1"/>
    <property type="molecule type" value="Genomic_DNA"/>
</dbReference>
<dbReference type="RefSeq" id="WP_021753026.1">
    <property type="nucleotide sequence ID" value="NZ_KI271838.1"/>
</dbReference>
<gene>
    <name evidence="1" type="ORF">HMPREF1983_00086</name>
</gene>
<dbReference type="Proteomes" id="UP000016637">
    <property type="component" value="Unassembled WGS sequence"/>
</dbReference>
<protein>
    <submittedName>
        <fullName evidence="1">Uncharacterized protein</fullName>
    </submittedName>
</protein>
<keyword evidence="2" id="KW-1185">Reference proteome</keyword>